<accession>A0AAD7XWY6</accession>
<protein>
    <submittedName>
        <fullName evidence="1">Uncharacterized protein</fullName>
    </submittedName>
</protein>
<sequence>MPTEKDAMMRLYTGYSDSGDEEEEGDLIDGFGNSSIELIDLGDLSDDEQVNNHSMDDCGPFVKEAFVWRALSSS</sequence>
<comment type="caution">
    <text evidence="1">The sequence shown here is derived from an EMBL/GenBank/DDBJ whole genome shotgun (WGS) entry which is preliminary data.</text>
</comment>
<name>A0AAD7XWY6_9FUNG</name>
<gene>
    <name evidence="1" type="ORF">O0I10_008428</name>
</gene>
<reference evidence="1 2" key="1">
    <citation type="submission" date="2023-03" db="EMBL/GenBank/DDBJ databases">
        <title>Genome sequence of Lichtheimia ornata CBS 291.66.</title>
        <authorList>
            <person name="Mohabir J.T."/>
            <person name="Shea T.P."/>
            <person name="Kurbessoian T."/>
            <person name="Berby B."/>
            <person name="Fontaine J."/>
            <person name="Livny J."/>
            <person name="Gnirke A."/>
            <person name="Stajich J.E."/>
            <person name="Cuomo C.A."/>
        </authorList>
    </citation>
    <scope>NUCLEOTIDE SEQUENCE [LARGE SCALE GENOMIC DNA]</scope>
    <source>
        <strain evidence="1">CBS 291.66</strain>
    </source>
</reference>
<dbReference type="AlphaFoldDB" id="A0AAD7XWY6"/>
<evidence type="ECO:0000313" key="1">
    <source>
        <dbReference type="EMBL" id="KAJ8655988.1"/>
    </source>
</evidence>
<dbReference type="EMBL" id="JARTCD010000044">
    <property type="protein sequence ID" value="KAJ8655988.1"/>
    <property type="molecule type" value="Genomic_DNA"/>
</dbReference>
<organism evidence="1 2">
    <name type="scientific">Lichtheimia ornata</name>
    <dbReference type="NCBI Taxonomy" id="688661"/>
    <lineage>
        <taxon>Eukaryota</taxon>
        <taxon>Fungi</taxon>
        <taxon>Fungi incertae sedis</taxon>
        <taxon>Mucoromycota</taxon>
        <taxon>Mucoromycotina</taxon>
        <taxon>Mucoromycetes</taxon>
        <taxon>Mucorales</taxon>
        <taxon>Lichtheimiaceae</taxon>
        <taxon>Lichtheimia</taxon>
    </lineage>
</organism>
<dbReference type="Proteomes" id="UP001234581">
    <property type="component" value="Unassembled WGS sequence"/>
</dbReference>
<dbReference type="RefSeq" id="XP_058340901.1">
    <property type="nucleotide sequence ID" value="XM_058488431.1"/>
</dbReference>
<keyword evidence="2" id="KW-1185">Reference proteome</keyword>
<evidence type="ECO:0000313" key="2">
    <source>
        <dbReference type="Proteomes" id="UP001234581"/>
    </source>
</evidence>
<dbReference type="GeneID" id="83215835"/>
<proteinExistence type="predicted"/>